<organism evidence="1 2">
    <name type="scientific">Homarus americanus</name>
    <name type="common">American lobster</name>
    <dbReference type="NCBI Taxonomy" id="6706"/>
    <lineage>
        <taxon>Eukaryota</taxon>
        <taxon>Metazoa</taxon>
        <taxon>Ecdysozoa</taxon>
        <taxon>Arthropoda</taxon>
        <taxon>Crustacea</taxon>
        <taxon>Multicrustacea</taxon>
        <taxon>Malacostraca</taxon>
        <taxon>Eumalacostraca</taxon>
        <taxon>Eucarida</taxon>
        <taxon>Decapoda</taxon>
        <taxon>Pleocyemata</taxon>
        <taxon>Astacidea</taxon>
        <taxon>Nephropoidea</taxon>
        <taxon>Nephropidae</taxon>
        <taxon>Homarus</taxon>
    </lineage>
</organism>
<comment type="caution">
    <text evidence="1">The sequence shown here is derived from an EMBL/GenBank/DDBJ whole genome shotgun (WGS) entry which is preliminary data.</text>
</comment>
<dbReference type="AlphaFoldDB" id="A0A8J5K7S3"/>
<dbReference type="Proteomes" id="UP000747542">
    <property type="component" value="Unassembled WGS sequence"/>
</dbReference>
<evidence type="ECO:0000313" key="1">
    <source>
        <dbReference type="EMBL" id="KAG7169203.1"/>
    </source>
</evidence>
<dbReference type="EMBL" id="JAHLQT010017972">
    <property type="protein sequence ID" value="KAG7169203.1"/>
    <property type="molecule type" value="Genomic_DNA"/>
</dbReference>
<gene>
    <name evidence="1" type="ORF">Hamer_G027991</name>
</gene>
<protein>
    <submittedName>
        <fullName evidence="1">Uncharacterized protein</fullName>
    </submittedName>
</protein>
<keyword evidence="2" id="KW-1185">Reference proteome</keyword>
<name>A0A8J5K7S3_HOMAM</name>
<proteinExistence type="predicted"/>
<accession>A0A8J5K7S3</accession>
<reference evidence="1" key="1">
    <citation type="journal article" date="2021" name="Sci. Adv.">
        <title>The American lobster genome reveals insights on longevity, neural, and immune adaptations.</title>
        <authorList>
            <person name="Polinski J.M."/>
            <person name="Zimin A.V."/>
            <person name="Clark K.F."/>
            <person name="Kohn A.B."/>
            <person name="Sadowski N."/>
            <person name="Timp W."/>
            <person name="Ptitsyn A."/>
            <person name="Khanna P."/>
            <person name="Romanova D.Y."/>
            <person name="Williams P."/>
            <person name="Greenwood S.J."/>
            <person name="Moroz L.L."/>
            <person name="Walt D.R."/>
            <person name="Bodnar A.G."/>
        </authorList>
    </citation>
    <scope>NUCLEOTIDE SEQUENCE</scope>
    <source>
        <strain evidence="1">GMGI-L3</strain>
    </source>
</reference>
<sequence>MVFAWLWNRREKSLRTFGKQQRTVIT</sequence>
<evidence type="ECO:0000313" key="2">
    <source>
        <dbReference type="Proteomes" id="UP000747542"/>
    </source>
</evidence>